<keyword evidence="1" id="KW-0732">Signal</keyword>
<dbReference type="AlphaFoldDB" id="A0A506PNI7"/>
<dbReference type="Proteomes" id="UP000317332">
    <property type="component" value="Unassembled WGS sequence"/>
</dbReference>
<dbReference type="OrthoDB" id="679547at2"/>
<accession>A0A506PNI7</accession>
<proteinExistence type="predicted"/>
<gene>
    <name evidence="2" type="ORF">FJ651_04340</name>
</gene>
<evidence type="ECO:0000256" key="1">
    <source>
        <dbReference type="SAM" id="SignalP"/>
    </source>
</evidence>
<evidence type="ECO:0000313" key="3">
    <source>
        <dbReference type="Proteomes" id="UP000317332"/>
    </source>
</evidence>
<organism evidence="2 3">
    <name type="scientific">Paucihalobacter ruber</name>
    <dbReference type="NCBI Taxonomy" id="2567861"/>
    <lineage>
        <taxon>Bacteria</taxon>
        <taxon>Pseudomonadati</taxon>
        <taxon>Bacteroidota</taxon>
        <taxon>Flavobacteriia</taxon>
        <taxon>Flavobacteriales</taxon>
        <taxon>Flavobacteriaceae</taxon>
        <taxon>Paucihalobacter</taxon>
    </lineage>
</organism>
<dbReference type="Gene3D" id="2.60.40.1930">
    <property type="match status" value="1"/>
</dbReference>
<reference evidence="2 3" key="1">
    <citation type="submission" date="2019-06" db="EMBL/GenBank/DDBJ databases">
        <title>Flavobacteriaceae Paucihalobacterium erythroidium CWB-1, complete genome.</title>
        <authorList>
            <person name="Wu S."/>
        </authorList>
    </citation>
    <scope>NUCLEOTIDE SEQUENCE [LARGE SCALE GENOMIC DNA]</scope>
    <source>
        <strain evidence="2 3">CWB-1</strain>
    </source>
</reference>
<comment type="caution">
    <text evidence="2">The sequence shown here is derived from an EMBL/GenBank/DDBJ whole genome shotgun (WGS) entry which is preliminary data.</text>
</comment>
<evidence type="ECO:0000313" key="2">
    <source>
        <dbReference type="EMBL" id="TPV34767.1"/>
    </source>
</evidence>
<dbReference type="RefSeq" id="WP_140989190.1">
    <property type="nucleotide sequence ID" value="NZ_VHIQ01000002.1"/>
</dbReference>
<keyword evidence="3" id="KW-1185">Reference proteome</keyword>
<feature type="signal peptide" evidence="1">
    <location>
        <begin position="1"/>
        <end position="21"/>
    </location>
</feature>
<protein>
    <submittedName>
        <fullName evidence="2">Uncharacterized protein</fullName>
    </submittedName>
</protein>
<name>A0A506PNI7_9FLAO</name>
<dbReference type="EMBL" id="VHIQ01000002">
    <property type="protein sequence ID" value="TPV34767.1"/>
    <property type="molecule type" value="Genomic_DNA"/>
</dbReference>
<sequence length="788" mass="89073">MIAKKLALSSTIILVFLTHQAFSQNTVDQLIDKYVDYVDAPREVAYAHLNKSVYVEGEMLGFQAYVFDKITKERSMMTSNLYCTITDNDGKVIKEKLVLMQNGIASNVFNIDSTFTKDEYTFKAFTNYMLNFDEQNHFEQKFKVIYADKEEEIKLSSNSAKIDLQLLPEGGHLITDVFNNVAVIAKNEKGEGIPNASVSIVNLNDELISEFKLNEFGIGKTIFKPMMGESYKLKLVTNEHIHQINISDIKPTGLALSLTEVQDKVIFKISTNENGLKTFGNRNFNLAIHNGGEINTVPFSLNNQHEAAIAFESTNLFTGVNIFTLFDENNNPILERLYFNYNGVLTGDVTPENVIKKSDSITVVLNIKDFKKETFNNISVSVLPGKTKSYNQHNNIFSSLYIQPYINGAIENGATYFKNRDQKTRYNLDLLLMSQGWSSYNWNNIFKGEPLLNHAFERGIDVVATVNNNNKGGTYMVYPLKNNNTEIFELKSNQAKFSQENLVPIEGESFKASLMKNKGKTGSPGLYVRFHPSNIPMFTKQTQILSANLQNQLNSNNIDIATQSWNNAVELDEIVLTGSRQFTRAERLNKKAVNSRVDVVSDRDRMTNIRLSVYLNRLGWFAEERSGNFTISNPRVNWGPDTPLVFLDDALLTDYTILSNMNLEVIDIIEYDLYGSGGGIRGNAGYIKIFTDPAVMLNSKTSANLLKQTFPLTFAKDQKFYTPVYKYYNTTFFEELGVIGWFDKVIPDDNGRVELKFPNTNTSEIKLFIEGVVNGQQLISSAKSMSLN</sequence>
<feature type="chain" id="PRO_5021375461" evidence="1">
    <location>
        <begin position="22"/>
        <end position="788"/>
    </location>
</feature>